<dbReference type="Gramene" id="OIT32433">
    <property type="protein sequence ID" value="OIT32433"/>
    <property type="gene ID" value="A4A49_51554"/>
</dbReference>
<feature type="chain" id="PRO_5016307048" evidence="1">
    <location>
        <begin position="26"/>
        <end position="77"/>
    </location>
</feature>
<proteinExistence type="predicted"/>
<feature type="signal peptide" evidence="1">
    <location>
        <begin position="1"/>
        <end position="25"/>
    </location>
</feature>
<reference evidence="2" key="1">
    <citation type="submission" date="2016-11" db="EMBL/GenBank/DDBJ databases">
        <title>The genome of Nicotiana attenuata.</title>
        <authorList>
            <person name="Xu S."/>
            <person name="Brockmoeller T."/>
            <person name="Gaquerel E."/>
            <person name="Navarro A."/>
            <person name="Kuhl H."/>
            <person name="Gase K."/>
            <person name="Ling Z."/>
            <person name="Zhou W."/>
            <person name="Kreitzer C."/>
            <person name="Stanke M."/>
            <person name="Tang H."/>
            <person name="Lyons E."/>
            <person name="Pandey P."/>
            <person name="Pandey S.P."/>
            <person name="Timmermann B."/>
            <person name="Baldwin I.T."/>
        </authorList>
    </citation>
    <scope>NUCLEOTIDE SEQUENCE [LARGE SCALE GENOMIC DNA]</scope>
    <source>
        <strain evidence="2">UT</strain>
    </source>
</reference>
<dbReference type="AlphaFoldDB" id="A0A314KT22"/>
<name>A0A314KT22_NICAT</name>
<sequence length="77" mass="8512">MAKALMKSAFFVALLLITMVADIPSFKVAAVHECDNPKDCEAHCPPTLAPVCIAHRCICWTKKRLEMATKLGVNRKN</sequence>
<keyword evidence="3" id="KW-1185">Reference proteome</keyword>
<evidence type="ECO:0000313" key="2">
    <source>
        <dbReference type="EMBL" id="OIT32433.1"/>
    </source>
</evidence>
<dbReference type="Proteomes" id="UP000187609">
    <property type="component" value="Unassembled WGS sequence"/>
</dbReference>
<protein>
    <submittedName>
        <fullName evidence="2">Uncharacterized protein</fullName>
    </submittedName>
</protein>
<organism evidence="2 3">
    <name type="scientific">Nicotiana attenuata</name>
    <name type="common">Coyote tobacco</name>
    <dbReference type="NCBI Taxonomy" id="49451"/>
    <lineage>
        <taxon>Eukaryota</taxon>
        <taxon>Viridiplantae</taxon>
        <taxon>Streptophyta</taxon>
        <taxon>Embryophyta</taxon>
        <taxon>Tracheophyta</taxon>
        <taxon>Spermatophyta</taxon>
        <taxon>Magnoliopsida</taxon>
        <taxon>eudicotyledons</taxon>
        <taxon>Gunneridae</taxon>
        <taxon>Pentapetalae</taxon>
        <taxon>asterids</taxon>
        <taxon>lamiids</taxon>
        <taxon>Solanales</taxon>
        <taxon>Solanaceae</taxon>
        <taxon>Nicotianoideae</taxon>
        <taxon>Nicotianeae</taxon>
        <taxon>Nicotiana</taxon>
    </lineage>
</organism>
<keyword evidence="1" id="KW-0732">Signal</keyword>
<evidence type="ECO:0000313" key="3">
    <source>
        <dbReference type="Proteomes" id="UP000187609"/>
    </source>
</evidence>
<comment type="caution">
    <text evidence="2">The sequence shown here is derived from an EMBL/GenBank/DDBJ whole genome shotgun (WGS) entry which is preliminary data.</text>
</comment>
<gene>
    <name evidence="2" type="ORF">A4A49_51554</name>
</gene>
<accession>A0A314KT22</accession>
<dbReference type="EMBL" id="MJEQ01001062">
    <property type="protein sequence ID" value="OIT32433.1"/>
    <property type="molecule type" value="Genomic_DNA"/>
</dbReference>
<evidence type="ECO:0000256" key="1">
    <source>
        <dbReference type="SAM" id="SignalP"/>
    </source>
</evidence>